<reference evidence="10 11" key="1">
    <citation type="submission" date="2023-07" db="EMBL/GenBank/DDBJ databases">
        <title>Sorghum-associated microbial communities from plants grown in Nebraska, USA.</title>
        <authorList>
            <person name="Schachtman D."/>
        </authorList>
    </citation>
    <scope>NUCLEOTIDE SEQUENCE [LARGE SCALE GENOMIC DNA]</scope>
    <source>
        <strain evidence="10 11">DS1027</strain>
    </source>
</reference>
<gene>
    <name evidence="10" type="ORF">J2792_002945</name>
</gene>
<keyword evidence="6 9" id="KW-0326">Glycosidase</keyword>
<evidence type="ECO:0000313" key="10">
    <source>
        <dbReference type="EMBL" id="MDR6512062.1"/>
    </source>
</evidence>
<keyword evidence="11" id="KW-1185">Reference proteome</keyword>
<sequence length="420" mass="44677">MTLFNGADMGFHSTAPLRRRTKRAGGMALLAASLAIVLGGSAKAPRSDQPLYVNPDSTVVRAAKGLTGQAEQDARLIARFPTGTWLTSGTPEEVQAEAHKLVSDAAAKGAIPVLVAYNIPFRDCALYSAGGAADSAAYAAWVRGLAAGIGSGRAIVILEPDGLGVIPWNTTLNGQPESCRPAGMDAKATVERYRQLRDASAVLSALPGVQLYMDGGGSSWLAPGEIAARLLMADAGKARGFFLNVSNYESDTRLKRYARWVSDCMALVSQGGLSPRECPGTPITGARDYPGAWADVDAAYDTLFWRLHLKRDPQAQKHAVLDTSRNGQGGWVPKPGRYRDAEVWCNPPERGLGRRPTLASDDPYIDAFLWIKIPGESDGQCYRGTAGPGDPERGMVAPAAGAWFAQQARELITLARPGVE</sequence>
<evidence type="ECO:0000256" key="8">
    <source>
        <dbReference type="PROSITE-ProRule" id="PRU10056"/>
    </source>
</evidence>
<comment type="similarity">
    <text evidence="9">Belongs to the glycosyl hydrolase family 6.</text>
</comment>
<dbReference type="PROSITE" id="PS00655">
    <property type="entry name" value="GLYCOSYL_HYDROL_F6_1"/>
    <property type="match status" value="1"/>
</dbReference>
<keyword evidence="5 9" id="KW-0119">Carbohydrate metabolism</keyword>
<dbReference type="PANTHER" id="PTHR34876:SF4">
    <property type="entry name" value="1,4-BETA-D-GLUCAN CELLOBIOHYDROLASE C-RELATED"/>
    <property type="match status" value="1"/>
</dbReference>
<dbReference type="Proteomes" id="UP001184150">
    <property type="component" value="Unassembled WGS sequence"/>
</dbReference>
<evidence type="ECO:0000256" key="1">
    <source>
        <dbReference type="ARBA" id="ARBA00022729"/>
    </source>
</evidence>
<evidence type="ECO:0000256" key="2">
    <source>
        <dbReference type="ARBA" id="ARBA00022801"/>
    </source>
</evidence>
<dbReference type="PIRSF" id="PIRSF001100">
    <property type="entry name" value="Beta_cellobiohydrolase"/>
    <property type="match status" value="1"/>
</dbReference>
<dbReference type="SUPFAM" id="SSF51989">
    <property type="entry name" value="Glycosyl hydrolases family 6, cellulases"/>
    <property type="match status" value="1"/>
</dbReference>
<evidence type="ECO:0000256" key="7">
    <source>
        <dbReference type="ARBA" id="ARBA00023326"/>
    </source>
</evidence>
<dbReference type="PRINTS" id="PR00733">
    <property type="entry name" value="GLHYDRLASE6"/>
</dbReference>
<evidence type="ECO:0000256" key="5">
    <source>
        <dbReference type="ARBA" id="ARBA00023277"/>
    </source>
</evidence>
<evidence type="ECO:0000256" key="4">
    <source>
        <dbReference type="ARBA" id="ARBA00023157"/>
    </source>
</evidence>
<evidence type="ECO:0000256" key="3">
    <source>
        <dbReference type="ARBA" id="ARBA00023001"/>
    </source>
</evidence>
<keyword evidence="1" id="KW-0732">Signal</keyword>
<dbReference type="InterPro" id="IPR036434">
    <property type="entry name" value="Beta_cellobiohydrolase_sf"/>
</dbReference>
<evidence type="ECO:0000256" key="9">
    <source>
        <dbReference type="RuleBase" id="RU361186"/>
    </source>
</evidence>
<evidence type="ECO:0000256" key="6">
    <source>
        <dbReference type="ARBA" id="ARBA00023295"/>
    </source>
</evidence>
<proteinExistence type="inferred from homology"/>
<dbReference type="Pfam" id="PF01341">
    <property type="entry name" value="Glyco_hydro_6"/>
    <property type="match status" value="1"/>
</dbReference>
<dbReference type="Gene3D" id="3.20.20.40">
    <property type="entry name" value="1, 4-beta cellobiohydrolase"/>
    <property type="match status" value="1"/>
</dbReference>
<dbReference type="PANTHER" id="PTHR34876">
    <property type="match status" value="1"/>
</dbReference>
<dbReference type="EMBL" id="JAVDRD010000007">
    <property type="protein sequence ID" value="MDR6512062.1"/>
    <property type="molecule type" value="Genomic_DNA"/>
</dbReference>
<keyword evidence="2 9" id="KW-0378">Hydrolase</keyword>
<accession>A0ABU1MQB3</accession>
<dbReference type="EC" id="3.2.1.-" evidence="9"/>
<evidence type="ECO:0000313" key="11">
    <source>
        <dbReference type="Proteomes" id="UP001184150"/>
    </source>
</evidence>
<feature type="active site" evidence="8">
    <location>
        <position position="123"/>
    </location>
</feature>
<organism evidence="10 11">
    <name type="scientific">Novosphingobium capsulatum</name>
    <dbReference type="NCBI Taxonomy" id="13688"/>
    <lineage>
        <taxon>Bacteria</taxon>
        <taxon>Pseudomonadati</taxon>
        <taxon>Pseudomonadota</taxon>
        <taxon>Alphaproteobacteria</taxon>
        <taxon>Sphingomonadales</taxon>
        <taxon>Sphingomonadaceae</taxon>
        <taxon>Novosphingobium</taxon>
    </lineage>
</organism>
<comment type="caution">
    <text evidence="10">The sequence shown here is derived from an EMBL/GenBank/DDBJ whole genome shotgun (WGS) entry which is preliminary data.</text>
</comment>
<keyword evidence="4" id="KW-1015">Disulfide bond</keyword>
<name>A0ABU1MQB3_9SPHN</name>
<keyword evidence="7 9" id="KW-0624">Polysaccharide degradation</keyword>
<dbReference type="InterPro" id="IPR001524">
    <property type="entry name" value="Glyco_hydro_6_CS"/>
</dbReference>
<dbReference type="GO" id="GO:0008810">
    <property type="term" value="F:cellulase activity"/>
    <property type="evidence" value="ECO:0007669"/>
    <property type="project" value="UniProtKB-EC"/>
</dbReference>
<protein>
    <recommendedName>
        <fullName evidence="9">Glucanase</fullName>
        <ecNumber evidence="9">3.2.1.-</ecNumber>
    </recommendedName>
</protein>
<keyword evidence="3 9" id="KW-0136">Cellulose degradation</keyword>
<dbReference type="InterPro" id="IPR016288">
    <property type="entry name" value="Beta_cellobiohydrolase"/>
</dbReference>